<name>A0ABY4YDG0_9GAMM</name>
<dbReference type="RefSeq" id="WP_252582765.1">
    <property type="nucleotide sequence ID" value="NZ_CP071529.1"/>
</dbReference>
<gene>
    <name evidence="2" type="ORF">J2N86_16010</name>
</gene>
<dbReference type="Proteomes" id="UP001057474">
    <property type="component" value="Plasmid pLlyPCM2298_2"/>
</dbReference>
<keyword evidence="2" id="KW-0614">Plasmid</keyword>
<keyword evidence="3" id="KW-1185">Reference proteome</keyword>
<protein>
    <submittedName>
        <fullName evidence="2">Uncharacterized protein</fullName>
    </submittedName>
</protein>
<evidence type="ECO:0000313" key="2">
    <source>
        <dbReference type="EMBL" id="USQ15529.1"/>
    </source>
</evidence>
<keyword evidence="1" id="KW-0812">Transmembrane</keyword>
<evidence type="ECO:0000313" key="3">
    <source>
        <dbReference type="Proteomes" id="UP001057474"/>
    </source>
</evidence>
<keyword evidence="1" id="KW-0472">Membrane</keyword>
<organism evidence="2 3">
    <name type="scientific">Legionella lytica</name>
    <dbReference type="NCBI Taxonomy" id="96232"/>
    <lineage>
        <taxon>Bacteria</taxon>
        <taxon>Pseudomonadati</taxon>
        <taxon>Pseudomonadota</taxon>
        <taxon>Gammaproteobacteria</taxon>
        <taxon>Legionellales</taxon>
        <taxon>Legionellaceae</taxon>
        <taxon>Legionella</taxon>
    </lineage>
</organism>
<accession>A0ABY4YDG0</accession>
<sequence length="113" mass="13384">MSLELCHWILALYVAGLFMSILGSIQFLLNRNEIKKTTDIDVFQTRPSLKLYLILKPIFWPYFFVAEKSPIERISELFFKHYGDEGHTYLRNNGLKNFLRDVVREKIAMNIIK</sequence>
<evidence type="ECO:0000256" key="1">
    <source>
        <dbReference type="SAM" id="Phobius"/>
    </source>
</evidence>
<keyword evidence="1" id="KW-1133">Transmembrane helix</keyword>
<dbReference type="EMBL" id="CP071529">
    <property type="protein sequence ID" value="USQ15529.1"/>
    <property type="molecule type" value="Genomic_DNA"/>
</dbReference>
<reference evidence="2" key="1">
    <citation type="submission" date="2021-03" db="EMBL/GenBank/DDBJ databases">
        <title>Legionella lytica PCM 2298.</title>
        <authorList>
            <person name="Koper P."/>
        </authorList>
    </citation>
    <scope>NUCLEOTIDE SEQUENCE</scope>
    <source>
        <strain evidence="2">PCM 2298</strain>
        <plasmid evidence="2">pLlyPCM2298_2</plasmid>
    </source>
</reference>
<geneLocation type="plasmid" evidence="2 3">
    <name>pLlyPCM2298_2</name>
</geneLocation>
<feature type="transmembrane region" description="Helical" evidence="1">
    <location>
        <begin position="7"/>
        <end position="29"/>
    </location>
</feature>
<proteinExistence type="predicted"/>